<dbReference type="InterPro" id="IPR045864">
    <property type="entry name" value="aa-tRNA-synth_II/BPL/LPL"/>
</dbReference>
<dbReference type="GO" id="GO:0016874">
    <property type="term" value="F:ligase activity"/>
    <property type="evidence" value="ECO:0007669"/>
    <property type="project" value="UniProtKB-KW"/>
</dbReference>
<dbReference type="PANTHER" id="PTHR11451:SF56">
    <property type="entry name" value="THREONINE--TRNA LIGASE 1"/>
    <property type="match status" value="1"/>
</dbReference>
<keyword evidence="5" id="KW-0479">Metal-binding</keyword>
<keyword evidence="9" id="KW-0648">Protein biosynthesis</keyword>
<evidence type="ECO:0000256" key="7">
    <source>
        <dbReference type="ARBA" id="ARBA00022833"/>
    </source>
</evidence>
<dbReference type="Gene3D" id="3.30.930.10">
    <property type="entry name" value="Bira Bifunctional Protein, Domain 2"/>
    <property type="match status" value="1"/>
</dbReference>
<dbReference type="RefSeq" id="WP_382398802.1">
    <property type="nucleotide sequence ID" value="NZ_JBHSWH010000001.1"/>
</dbReference>
<comment type="catalytic activity">
    <reaction evidence="11">
        <text>tRNA(Thr) + L-threonine + ATP = L-threonyl-tRNA(Thr) + AMP + diphosphate + H(+)</text>
        <dbReference type="Rhea" id="RHEA:24624"/>
        <dbReference type="Rhea" id="RHEA-COMP:9670"/>
        <dbReference type="Rhea" id="RHEA-COMP:9704"/>
        <dbReference type="ChEBI" id="CHEBI:15378"/>
        <dbReference type="ChEBI" id="CHEBI:30616"/>
        <dbReference type="ChEBI" id="CHEBI:33019"/>
        <dbReference type="ChEBI" id="CHEBI:57926"/>
        <dbReference type="ChEBI" id="CHEBI:78442"/>
        <dbReference type="ChEBI" id="CHEBI:78534"/>
        <dbReference type="ChEBI" id="CHEBI:456215"/>
        <dbReference type="EC" id="6.1.1.3"/>
    </reaction>
</comment>
<evidence type="ECO:0000256" key="6">
    <source>
        <dbReference type="ARBA" id="ARBA00022741"/>
    </source>
</evidence>
<reference evidence="14" key="1">
    <citation type="journal article" date="2019" name="Int. J. Syst. Evol. Microbiol.">
        <title>The Global Catalogue of Microorganisms (GCM) 10K type strain sequencing project: providing services to taxonomists for standard genome sequencing and annotation.</title>
        <authorList>
            <consortium name="The Broad Institute Genomics Platform"/>
            <consortium name="The Broad Institute Genome Sequencing Center for Infectious Disease"/>
            <person name="Wu L."/>
            <person name="Ma J."/>
        </authorList>
    </citation>
    <scope>NUCLEOTIDE SEQUENCE [LARGE SCALE GENOMIC DNA]</scope>
    <source>
        <strain evidence="14">CCUG 58127</strain>
    </source>
</reference>
<dbReference type="Pfam" id="PF03129">
    <property type="entry name" value="HGTP_anticodon"/>
    <property type="match status" value="1"/>
</dbReference>
<evidence type="ECO:0000256" key="11">
    <source>
        <dbReference type="ARBA" id="ARBA00049515"/>
    </source>
</evidence>
<dbReference type="InterPro" id="IPR004154">
    <property type="entry name" value="Anticodon-bd"/>
</dbReference>
<keyword evidence="14" id="KW-1185">Reference proteome</keyword>
<dbReference type="EC" id="6.1.1.3" evidence="2"/>
<keyword evidence="4 13" id="KW-0436">Ligase</keyword>
<organism evidence="13 14">
    <name type="scientific">Flexivirga alba</name>
    <dbReference type="NCBI Taxonomy" id="702742"/>
    <lineage>
        <taxon>Bacteria</taxon>
        <taxon>Bacillati</taxon>
        <taxon>Actinomycetota</taxon>
        <taxon>Actinomycetes</taxon>
        <taxon>Micrococcales</taxon>
        <taxon>Dermacoccaceae</taxon>
        <taxon>Flexivirga</taxon>
    </lineage>
</organism>
<dbReference type="Pfam" id="PF00587">
    <property type="entry name" value="tRNA-synt_2b"/>
    <property type="match status" value="1"/>
</dbReference>
<dbReference type="EMBL" id="JBHSWH010000001">
    <property type="protein sequence ID" value="MFC6704506.1"/>
    <property type="molecule type" value="Genomic_DNA"/>
</dbReference>
<evidence type="ECO:0000256" key="8">
    <source>
        <dbReference type="ARBA" id="ARBA00022840"/>
    </source>
</evidence>
<evidence type="ECO:0000313" key="13">
    <source>
        <dbReference type="EMBL" id="MFC6704506.1"/>
    </source>
</evidence>
<keyword evidence="8" id="KW-0067">ATP-binding</keyword>
<gene>
    <name evidence="13" type="ORF">ACFQDH_04290</name>
</gene>
<dbReference type="PANTHER" id="PTHR11451">
    <property type="entry name" value="THREONINE-TRNA LIGASE"/>
    <property type="match status" value="1"/>
</dbReference>
<keyword evidence="7" id="KW-0862">Zinc</keyword>
<proteinExistence type="inferred from homology"/>
<evidence type="ECO:0000256" key="10">
    <source>
        <dbReference type="ARBA" id="ARBA00023146"/>
    </source>
</evidence>
<keyword evidence="6" id="KW-0547">Nucleotide-binding</keyword>
<dbReference type="SUPFAM" id="SSF52954">
    <property type="entry name" value="Class II aaRS ABD-related"/>
    <property type="match status" value="1"/>
</dbReference>
<evidence type="ECO:0000256" key="1">
    <source>
        <dbReference type="ARBA" id="ARBA00008226"/>
    </source>
</evidence>
<dbReference type="InterPro" id="IPR006195">
    <property type="entry name" value="aa-tRNA-synth_II"/>
</dbReference>
<sequence>MNSPENEPHSRHDHRELGRDLDLFAGDPIVGSGLPLWLPAGSVIRDELERLARDIARADGCVSVHTPVLGKRALFEKSGHWAKFADDMFPPMALSDELPGDQLVLRPANCPHHAMIYASRQRSYRELPIRLNELAPMFRAERSGVVSGLTRVRQINLDDTHVFCRPDQVADEAESALRSALYAQRVLGLAVDYVRLSLPDDGPGYLGDPAVWADAGEALRRAAVAVDLASYGLEVVEAPGEAAFYGPKLDLQVIDGNGHEETIATVQLDFVQPQRFNLVYDGPHDRKEQVVMIHRGTVGSMERVTAALLERYDGRMPLWLNPIQLSVLPVSESVDAISREFVDTLVARGLRAQLDAAGSLGARIRNARARRDYAFAVIGDAEAADGSVQVNDVFAGYRGSLPREDVADILADAYAARSAPTWPKPAE</sequence>
<protein>
    <recommendedName>
        <fullName evidence="2">threonine--tRNA ligase</fullName>
        <ecNumber evidence="2">6.1.1.3</ecNumber>
    </recommendedName>
</protein>
<comment type="caution">
    <text evidence="13">The sequence shown here is derived from an EMBL/GenBank/DDBJ whole genome shotgun (WGS) entry which is preliminary data.</text>
</comment>
<comment type="similarity">
    <text evidence="1">Belongs to the class-II aminoacyl-tRNA synthetase family.</text>
</comment>
<dbReference type="InterPro" id="IPR002314">
    <property type="entry name" value="aa-tRNA-synt_IIb"/>
</dbReference>
<dbReference type="SUPFAM" id="SSF55681">
    <property type="entry name" value="Class II aaRS and biotin synthetases"/>
    <property type="match status" value="1"/>
</dbReference>
<evidence type="ECO:0000256" key="4">
    <source>
        <dbReference type="ARBA" id="ARBA00022598"/>
    </source>
</evidence>
<accession>A0ABW2ACK5</accession>
<evidence type="ECO:0000313" key="14">
    <source>
        <dbReference type="Proteomes" id="UP001596298"/>
    </source>
</evidence>
<evidence type="ECO:0000256" key="9">
    <source>
        <dbReference type="ARBA" id="ARBA00022917"/>
    </source>
</evidence>
<dbReference type="InterPro" id="IPR002320">
    <property type="entry name" value="Thr-tRNA-ligase_IIa"/>
</dbReference>
<evidence type="ECO:0000256" key="5">
    <source>
        <dbReference type="ARBA" id="ARBA00022723"/>
    </source>
</evidence>
<feature type="domain" description="Aminoacyl-transfer RNA synthetases class-II family profile" evidence="12">
    <location>
        <begin position="39"/>
        <end position="317"/>
    </location>
</feature>
<dbReference type="PRINTS" id="PR01047">
    <property type="entry name" value="TRNASYNTHTHR"/>
</dbReference>
<keyword evidence="10" id="KW-0030">Aminoacyl-tRNA synthetase</keyword>
<evidence type="ECO:0000259" key="12">
    <source>
        <dbReference type="PROSITE" id="PS50862"/>
    </source>
</evidence>
<evidence type="ECO:0000256" key="2">
    <source>
        <dbReference type="ARBA" id="ARBA00013163"/>
    </source>
</evidence>
<keyword evidence="3" id="KW-0963">Cytoplasm</keyword>
<dbReference type="Proteomes" id="UP001596298">
    <property type="component" value="Unassembled WGS sequence"/>
</dbReference>
<name>A0ABW2ACK5_9MICO</name>
<evidence type="ECO:0000256" key="3">
    <source>
        <dbReference type="ARBA" id="ARBA00022490"/>
    </source>
</evidence>
<dbReference type="PROSITE" id="PS50862">
    <property type="entry name" value="AA_TRNA_LIGASE_II"/>
    <property type="match status" value="1"/>
</dbReference>
<dbReference type="InterPro" id="IPR036621">
    <property type="entry name" value="Anticodon-bd_dom_sf"/>
</dbReference>
<dbReference type="Gene3D" id="3.40.50.800">
    <property type="entry name" value="Anticodon-binding domain"/>
    <property type="match status" value="1"/>
</dbReference>